<reference evidence="9" key="2">
    <citation type="submission" date="2020-09" db="EMBL/GenBank/DDBJ databases">
        <authorList>
            <person name="Sun Q."/>
            <person name="Zhou Y."/>
        </authorList>
    </citation>
    <scope>NUCLEOTIDE SEQUENCE</scope>
    <source>
        <strain evidence="9">CGMCC 1.15725</strain>
    </source>
</reference>
<evidence type="ECO:0000313" key="10">
    <source>
        <dbReference type="Proteomes" id="UP000646365"/>
    </source>
</evidence>
<keyword evidence="6 7" id="KW-0472">Membrane</keyword>
<dbReference type="PROSITE" id="PS50928">
    <property type="entry name" value="ABC_TM1"/>
    <property type="match status" value="1"/>
</dbReference>
<sequence>MRLLSPLLLVVIWEAAGQLVHDRMLPPASTVFGVLGREILTGPLPGDLAVTLGRVAAAFLLSMVLGSALGLAMGRWPRVDHFFESWLTVLLNVPALVLIVLLYIWFGLNEGAAVAAVALNKLPQTAVTIREGRRAVDRELDEMARSFGMTRWRTLRHVILPQLTPYFFAAARNGLSLIWKIVLVVELLGRGSGVGFRIQLYFQLFDVPRLLAYTLAFILVMQAFEWSVMLPLERRVNRWRR</sequence>
<feature type="transmembrane region" description="Helical" evidence="7">
    <location>
        <begin position="55"/>
        <end position="74"/>
    </location>
</feature>
<comment type="subcellular location">
    <subcellularLocation>
        <location evidence="1 7">Cell membrane</location>
        <topology evidence="1 7">Multi-pass membrane protein</topology>
    </subcellularLocation>
</comment>
<name>A0A8J2YP45_9PROT</name>
<protein>
    <submittedName>
        <fullName evidence="9">ABC transporter permease</fullName>
    </submittedName>
</protein>
<dbReference type="Proteomes" id="UP000646365">
    <property type="component" value="Unassembled WGS sequence"/>
</dbReference>
<keyword evidence="3" id="KW-1003">Cell membrane</keyword>
<feature type="transmembrane region" description="Helical" evidence="7">
    <location>
        <begin position="210"/>
        <end position="232"/>
    </location>
</feature>
<dbReference type="EMBL" id="BMJQ01000001">
    <property type="protein sequence ID" value="GGF01445.1"/>
    <property type="molecule type" value="Genomic_DNA"/>
</dbReference>
<dbReference type="RefSeq" id="WP_229743423.1">
    <property type="nucleotide sequence ID" value="NZ_BMJQ01000001.1"/>
</dbReference>
<evidence type="ECO:0000256" key="6">
    <source>
        <dbReference type="ARBA" id="ARBA00023136"/>
    </source>
</evidence>
<dbReference type="Gene3D" id="1.10.3720.10">
    <property type="entry name" value="MetI-like"/>
    <property type="match status" value="1"/>
</dbReference>
<evidence type="ECO:0000256" key="2">
    <source>
        <dbReference type="ARBA" id="ARBA00022448"/>
    </source>
</evidence>
<keyword evidence="2 7" id="KW-0813">Transport</keyword>
<feature type="transmembrane region" description="Helical" evidence="7">
    <location>
        <begin position="86"/>
        <end position="106"/>
    </location>
</feature>
<dbReference type="GO" id="GO:0055085">
    <property type="term" value="P:transmembrane transport"/>
    <property type="evidence" value="ECO:0007669"/>
    <property type="project" value="InterPro"/>
</dbReference>
<evidence type="ECO:0000313" key="9">
    <source>
        <dbReference type="EMBL" id="GGF01445.1"/>
    </source>
</evidence>
<evidence type="ECO:0000256" key="1">
    <source>
        <dbReference type="ARBA" id="ARBA00004651"/>
    </source>
</evidence>
<evidence type="ECO:0000256" key="7">
    <source>
        <dbReference type="RuleBase" id="RU363032"/>
    </source>
</evidence>
<dbReference type="GO" id="GO:0005886">
    <property type="term" value="C:plasma membrane"/>
    <property type="evidence" value="ECO:0007669"/>
    <property type="project" value="UniProtKB-SubCell"/>
</dbReference>
<dbReference type="PANTHER" id="PTHR30151">
    <property type="entry name" value="ALKANE SULFONATE ABC TRANSPORTER-RELATED, MEMBRANE SUBUNIT"/>
    <property type="match status" value="1"/>
</dbReference>
<evidence type="ECO:0000256" key="5">
    <source>
        <dbReference type="ARBA" id="ARBA00022989"/>
    </source>
</evidence>
<comment type="caution">
    <text evidence="9">The sequence shown here is derived from an EMBL/GenBank/DDBJ whole genome shotgun (WGS) entry which is preliminary data.</text>
</comment>
<keyword evidence="10" id="KW-1185">Reference proteome</keyword>
<dbReference type="Pfam" id="PF00528">
    <property type="entry name" value="BPD_transp_1"/>
    <property type="match status" value="1"/>
</dbReference>
<gene>
    <name evidence="9" type="ORF">GCM10011611_03730</name>
</gene>
<reference evidence="9" key="1">
    <citation type="journal article" date="2014" name="Int. J. Syst. Evol. Microbiol.">
        <title>Complete genome sequence of Corynebacterium casei LMG S-19264T (=DSM 44701T), isolated from a smear-ripened cheese.</title>
        <authorList>
            <consortium name="US DOE Joint Genome Institute (JGI-PGF)"/>
            <person name="Walter F."/>
            <person name="Albersmeier A."/>
            <person name="Kalinowski J."/>
            <person name="Ruckert C."/>
        </authorList>
    </citation>
    <scope>NUCLEOTIDE SEQUENCE</scope>
    <source>
        <strain evidence="9">CGMCC 1.15725</strain>
    </source>
</reference>
<evidence type="ECO:0000256" key="4">
    <source>
        <dbReference type="ARBA" id="ARBA00022692"/>
    </source>
</evidence>
<dbReference type="SUPFAM" id="SSF161098">
    <property type="entry name" value="MetI-like"/>
    <property type="match status" value="1"/>
</dbReference>
<proteinExistence type="inferred from homology"/>
<dbReference type="CDD" id="cd06261">
    <property type="entry name" value="TM_PBP2"/>
    <property type="match status" value="1"/>
</dbReference>
<keyword evidence="5 7" id="KW-1133">Transmembrane helix</keyword>
<dbReference type="AlphaFoldDB" id="A0A8J2YP45"/>
<dbReference type="InterPro" id="IPR000515">
    <property type="entry name" value="MetI-like"/>
</dbReference>
<keyword evidence="4 7" id="KW-0812">Transmembrane</keyword>
<comment type="similarity">
    <text evidence="7">Belongs to the binding-protein-dependent transport system permease family.</text>
</comment>
<evidence type="ECO:0000259" key="8">
    <source>
        <dbReference type="PROSITE" id="PS50928"/>
    </source>
</evidence>
<accession>A0A8J2YP45</accession>
<feature type="domain" description="ABC transmembrane type-1" evidence="8">
    <location>
        <begin position="48"/>
        <end position="230"/>
    </location>
</feature>
<organism evidence="9 10">
    <name type="scientific">Aliidongia dinghuensis</name>
    <dbReference type="NCBI Taxonomy" id="1867774"/>
    <lineage>
        <taxon>Bacteria</taxon>
        <taxon>Pseudomonadati</taxon>
        <taxon>Pseudomonadota</taxon>
        <taxon>Alphaproteobacteria</taxon>
        <taxon>Rhodospirillales</taxon>
        <taxon>Dongiaceae</taxon>
        <taxon>Aliidongia</taxon>
    </lineage>
</organism>
<dbReference type="PANTHER" id="PTHR30151:SF38">
    <property type="entry name" value="ALIPHATIC SULFONATES TRANSPORT PERMEASE PROTEIN SSUC-RELATED"/>
    <property type="match status" value="1"/>
</dbReference>
<evidence type="ECO:0000256" key="3">
    <source>
        <dbReference type="ARBA" id="ARBA00022475"/>
    </source>
</evidence>
<dbReference type="InterPro" id="IPR035906">
    <property type="entry name" value="MetI-like_sf"/>
</dbReference>